<accession>A0A165H7Q9</accession>
<name>A0A165H7Q9_XYLHT</name>
<reference evidence="1 2" key="1">
    <citation type="journal article" date="2016" name="Fungal Biol.">
        <title>The genome of Xylona heveae provides a window into fungal endophytism.</title>
        <authorList>
            <person name="Gazis R."/>
            <person name="Kuo A."/>
            <person name="Riley R."/>
            <person name="LaButti K."/>
            <person name="Lipzen A."/>
            <person name="Lin J."/>
            <person name="Amirebrahimi M."/>
            <person name="Hesse C.N."/>
            <person name="Spatafora J.W."/>
            <person name="Henrissat B."/>
            <person name="Hainaut M."/>
            <person name="Grigoriev I.V."/>
            <person name="Hibbett D.S."/>
        </authorList>
    </citation>
    <scope>NUCLEOTIDE SEQUENCE [LARGE SCALE GENOMIC DNA]</scope>
    <source>
        <strain evidence="1 2">TC161</strain>
    </source>
</reference>
<dbReference type="GeneID" id="28899353"/>
<organism evidence="1 2">
    <name type="scientific">Xylona heveae (strain CBS 132557 / TC161)</name>
    <dbReference type="NCBI Taxonomy" id="1328760"/>
    <lineage>
        <taxon>Eukaryota</taxon>
        <taxon>Fungi</taxon>
        <taxon>Dikarya</taxon>
        <taxon>Ascomycota</taxon>
        <taxon>Pezizomycotina</taxon>
        <taxon>Xylonomycetes</taxon>
        <taxon>Xylonales</taxon>
        <taxon>Xylonaceae</taxon>
        <taxon>Xylona</taxon>
    </lineage>
</organism>
<proteinExistence type="predicted"/>
<dbReference type="AlphaFoldDB" id="A0A165H7Q9"/>
<keyword evidence="2" id="KW-1185">Reference proteome</keyword>
<dbReference type="Pfam" id="PF11905">
    <property type="entry name" value="DUF3425"/>
    <property type="match status" value="1"/>
</dbReference>
<protein>
    <recommendedName>
        <fullName evidence="3">BZIP domain-containing protein</fullName>
    </recommendedName>
</protein>
<dbReference type="STRING" id="1328760.A0A165H7Q9"/>
<dbReference type="PANTHER" id="PTHR38116:SF1">
    <property type="entry name" value="BZIP DOMAIN-CONTAINING PROTEIN"/>
    <property type="match status" value="1"/>
</dbReference>
<gene>
    <name evidence="1" type="ORF">L228DRAFT_259977</name>
</gene>
<evidence type="ECO:0000313" key="2">
    <source>
        <dbReference type="Proteomes" id="UP000076632"/>
    </source>
</evidence>
<dbReference type="InterPro" id="IPR021833">
    <property type="entry name" value="DUF3425"/>
</dbReference>
<evidence type="ECO:0008006" key="3">
    <source>
        <dbReference type="Google" id="ProtNLM"/>
    </source>
</evidence>
<sequence length="302" mass="34965">MDNSVDPENVTIPLTYMPQQACIWKPGDDWTGVVNQKERRRLQNRQNQRIYRSRQKGHGAQMSEVTQSSVSSRSWSSLLLRRPSSCHAQVEDDEDLKCAHAPPHAREYLRQFEATARQSYLSGFPRIEHLISLSRLNVHRAINENILAAGMAPDWMKSDDSISIFNLVRPGFTEDLIPPSLRPTPIQRQIPHHPWLDFFPFPCMRDNLIAAGDTFDDEDLCHDLMAFWDTRNTGATLLVWGQPWDPRNWEVTEEFARKWGWLLQGCPELLSSTDIWRMNRGEKPLAWRQILRLSLAGTNHSE</sequence>
<dbReference type="OrthoDB" id="2245989at2759"/>
<dbReference type="EMBL" id="KV407457">
    <property type="protein sequence ID" value="KZF23103.1"/>
    <property type="molecule type" value="Genomic_DNA"/>
</dbReference>
<dbReference type="CDD" id="cd14688">
    <property type="entry name" value="bZIP_YAP"/>
    <property type="match status" value="1"/>
</dbReference>
<dbReference type="Proteomes" id="UP000076632">
    <property type="component" value="Unassembled WGS sequence"/>
</dbReference>
<dbReference type="RefSeq" id="XP_018188658.1">
    <property type="nucleotide sequence ID" value="XM_018334216.1"/>
</dbReference>
<evidence type="ECO:0000313" key="1">
    <source>
        <dbReference type="EMBL" id="KZF23103.1"/>
    </source>
</evidence>
<dbReference type="PANTHER" id="PTHR38116">
    <property type="entry name" value="CHROMOSOME 7, WHOLE GENOME SHOTGUN SEQUENCE"/>
    <property type="match status" value="1"/>
</dbReference>
<dbReference type="InParanoid" id="A0A165H7Q9"/>
<dbReference type="OMA" id="GSPQIEH"/>